<feature type="region of interest" description="Disordered" evidence="1">
    <location>
        <begin position="580"/>
        <end position="606"/>
    </location>
</feature>
<name>A0AAN8N449_9PEZI</name>
<dbReference type="AlphaFoldDB" id="A0AAN8N449"/>
<proteinExistence type="predicted"/>
<dbReference type="EMBL" id="JAVHNR010000001">
    <property type="protein sequence ID" value="KAK6355871.1"/>
    <property type="molecule type" value="Genomic_DNA"/>
</dbReference>
<comment type="caution">
    <text evidence="2">The sequence shown here is derived from an EMBL/GenBank/DDBJ whole genome shotgun (WGS) entry which is preliminary data.</text>
</comment>
<evidence type="ECO:0000313" key="3">
    <source>
        <dbReference type="Proteomes" id="UP001313282"/>
    </source>
</evidence>
<feature type="region of interest" description="Disordered" evidence="1">
    <location>
        <begin position="304"/>
        <end position="338"/>
    </location>
</feature>
<organism evidence="2 3">
    <name type="scientific">Orbilia javanica</name>
    <dbReference type="NCBI Taxonomy" id="47235"/>
    <lineage>
        <taxon>Eukaryota</taxon>
        <taxon>Fungi</taxon>
        <taxon>Dikarya</taxon>
        <taxon>Ascomycota</taxon>
        <taxon>Pezizomycotina</taxon>
        <taxon>Orbiliomycetes</taxon>
        <taxon>Orbiliales</taxon>
        <taxon>Orbiliaceae</taxon>
        <taxon>Orbilia</taxon>
    </lineage>
</organism>
<sequence length="606" mass="69168">MGRAFSPKKEIVENINLRWKVYRPVESETAENEALRTTVYVANGEDPTFSRLEPKIYFERISSTGFPIENTVIKKYIGDFMVTEVTTEHEEAYDDDVLREGDFLVLEGGNSHIQVCFQEMTRRSYDGSFRPDVRASYLEIYSGNKPGRRRDVVGCVEVVFRIYRNLPFPRISPGEPDGPEQPLLTGEMLEFANARRFNPENQVPVEDLDPPEDRILIEPVNPPEYYIPIESFGPSENRILVEPFGLPENRFLVQDFNPLGESQNALYIPLYEPGEEGQEGMAMSPRFGGTESEIPSIPVSYEIQQGSRGGSPVPYGQEQSLYEDGGASGGTGYEEYSHAPGQLEDLRPVRAETFGTVYLQPSGLDILREPVNFENRRLEFFAPDDEEFNEANVPDIMDDIEDLVDQLNPEENRIEMEIEQERGIWADDFPENPFRELGDASDYLAELNDERDMGQWGRFGENIVGILEEDDDYTRYQNFIKENEGRPSTEGFTDNLSSQGASRGTSQEINNEDSWVFPTTAEEKPGRLHPAQYVEVHDYFSSRAGDPRMRGGRWIDAQLMLKRLQLGKFDQVPNDIKYLMPGNPDLSFEDTGRPRPRPQPRPRNPE</sequence>
<gene>
    <name evidence="2" type="ORF">TWF718_000250</name>
</gene>
<reference evidence="2 3" key="1">
    <citation type="submission" date="2019-10" db="EMBL/GenBank/DDBJ databases">
        <authorList>
            <person name="Palmer J.M."/>
        </authorList>
    </citation>
    <scope>NUCLEOTIDE SEQUENCE [LARGE SCALE GENOMIC DNA]</scope>
    <source>
        <strain evidence="2 3">TWF718</strain>
    </source>
</reference>
<protein>
    <submittedName>
        <fullName evidence="2">Uncharacterized protein</fullName>
    </submittedName>
</protein>
<keyword evidence="3" id="KW-1185">Reference proteome</keyword>
<evidence type="ECO:0000313" key="2">
    <source>
        <dbReference type="EMBL" id="KAK6355871.1"/>
    </source>
</evidence>
<feature type="region of interest" description="Disordered" evidence="1">
    <location>
        <begin position="481"/>
        <end position="513"/>
    </location>
</feature>
<dbReference type="Proteomes" id="UP001313282">
    <property type="component" value="Unassembled WGS sequence"/>
</dbReference>
<evidence type="ECO:0000256" key="1">
    <source>
        <dbReference type="SAM" id="MobiDB-lite"/>
    </source>
</evidence>
<feature type="compositionally biased region" description="Polar residues" evidence="1">
    <location>
        <begin position="490"/>
        <end position="513"/>
    </location>
</feature>
<accession>A0AAN8N449</accession>